<dbReference type="RefSeq" id="WP_116187396.1">
    <property type="nucleotide sequence ID" value="NZ_QTTN01000002.1"/>
</dbReference>
<dbReference type="EMBL" id="QTTN01000002">
    <property type="protein sequence ID" value="REE92926.1"/>
    <property type="molecule type" value="Genomic_DNA"/>
</dbReference>
<dbReference type="InterPro" id="IPR050212">
    <property type="entry name" value="Ntdp-like"/>
</dbReference>
<comment type="caution">
    <text evidence="3">The sequence shown here is derived from an EMBL/GenBank/DDBJ whole genome shotgun (WGS) entry which is preliminary data.</text>
</comment>
<keyword evidence="4" id="KW-1185">Reference proteome</keyword>
<dbReference type="Pfam" id="PF04167">
    <property type="entry name" value="DUF402"/>
    <property type="match status" value="1"/>
</dbReference>
<evidence type="ECO:0000256" key="1">
    <source>
        <dbReference type="ARBA" id="ARBA00022801"/>
    </source>
</evidence>
<evidence type="ECO:0000313" key="3">
    <source>
        <dbReference type="EMBL" id="REE92926.1"/>
    </source>
</evidence>
<proteinExistence type="predicted"/>
<dbReference type="InterPro" id="IPR007295">
    <property type="entry name" value="DUF402"/>
</dbReference>
<name>A0A3D9SDI3_9BACL</name>
<dbReference type="PANTHER" id="PTHR39159:SF1">
    <property type="entry name" value="UPF0374 PROTEIN YGAC"/>
    <property type="match status" value="1"/>
</dbReference>
<keyword evidence="1" id="KW-0378">Hydrolase</keyword>
<evidence type="ECO:0000259" key="2">
    <source>
        <dbReference type="Pfam" id="PF04167"/>
    </source>
</evidence>
<dbReference type="Gene3D" id="2.40.380.10">
    <property type="entry name" value="FomD-like"/>
    <property type="match status" value="1"/>
</dbReference>
<dbReference type="InterPro" id="IPR035930">
    <property type="entry name" value="FomD-like_sf"/>
</dbReference>
<feature type="domain" description="DUF402" evidence="2">
    <location>
        <begin position="23"/>
        <end position="152"/>
    </location>
</feature>
<sequence length="170" mass="19795">MQVPITIQARKYGDRPHYEWSTTLLERTDSHIFVLAHYGRKLKHFTKGKTFTVENWTIECFPFDAWFTVSADIVDGQITQYYCNISEPARMEGDTVTFINLDIDLVCKRGKWEVVDEDEFELHSAQFGYPPALIAKVRQELANLQQRIERSQFPFDGSIECFISHIPSQV</sequence>
<accession>A0A3D9SDI3</accession>
<gene>
    <name evidence="3" type="ORF">A8990_1026</name>
</gene>
<organism evidence="3 4">
    <name type="scientific">Paenibacillus taihuensis</name>
    <dbReference type="NCBI Taxonomy" id="1156355"/>
    <lineage>
        <taxon>Bacteria</taxon>
        <taxon>Bacillati</taxon>
        <taxon>Bacillota</taxon>
        <taxon>Bacilli</taxon>
        <taxon>Bacillales</taxon>
        <taxon>Paenibacillaceae</taxon>
        <taxon>Paenibacillus</taxon>
    </lineage>
</organism>
<protein>
    <recommendedName>
        <fullName evidence="2">DUF402 domain-containing protein</fullName>
    </recommendedName>
</protein>
<dbReference type="SUPFAM" id="SSF159234">
    <property type="entry name" value="FomD-like"/>
    <property type="match status" value="1"/>
</dbReference>
<evidence type="ECO:0000313" key="4">
    <source>
        <dbReference type="Proteomes" id="UP000256304"/>
    </source>
</evidence>
<dbReference type="GO" id="GO:0016787">
    <property type="term" value="F:hydrolase activity"/>
    <property type="evidence" value="ECO:0007669"/>
    <property type="project" value="UniProtKB-KW"/>
</dbReference>
<dbReference type="OrthoDB" id="2357011at2"/>
<reference evidence="3 4" key="1">
    <citation type="submission" date="2018-08" db="EMBL/GenBank/DDBJ databases">
        <title>Genomic Encyclopedia of Type Strains, Phase III (KMG-III): the genomes of soil and plant-associated and newly described type strains.</title>
        <authorList>
            <person name="Whitman W."/>
        </authorList>
    </citation>
    <scope>NUCLEOTIDE SEQUENCE [LARGE SCALE GENOMIC DNA]</scope>
    <source>
        <strain evidence="3 4">CGMCC 1.10966</strain>
    </source>
</reference>
<dbReference type="PANTHER" id="PTHR39159">
    <property type="match status" value="1"/>
</dbReference>
<dbReference type="AlphaFoldDB" id="A0A3D9SDI3"/>
<dbReference type="Proteomes" id="UP000256304">
    <property type="component" value="Unassembled WGS sequence"/>
</dbReference>